<evidence type="ECO:0000313" key="5">
    <source>
        <dbReference type="Proteomes" id="UP001180020"/>
    </source>
</evidence>
<name>A0AAV9DU85_ACOCL</name>
<dbReference type="Pfam" id="PF14225">
    <property type="entry name" value="MOR2-PAG1_C"/>
    <property type="match status" value="1"/>
</dbReference>
<dbReference type="Pfam" id="PF14228">
    <property type="entry name" value="MOR2-PAG1_mid"/>
    <property type="match status" value="2"/>
</dbReference>
<accession>A0AAV9DU85</accession>
<dbReference type="GO" id="GO:0030427">
    <property type="term" value="C:site of polarized growth"/>
    <property type="evidence" value="ECO:0007669"/>
    <property type="project" value="TreeGrafter"/>
</dbReference>
<dbReference type="InterPro" id="IPR016024">
    <property type="entry name" value="ARM-type_fold"/>
</dbReference>
<keyword evidence="5" id="KW-1185">Reference proteome</keyword>
<dbReference type="Pfam" id="PF14222">
    <property type="entry name" value="MOR2-PAG1_N"/>
    <property type="match status" value="2"/>
</dbReference>
<dbReference type="SUPFAM" id="SSF48371">
    <property type="entry name" value="ARM repeat"/>
    <property type="match status" value="1"/>
</dbReference>
<feature type="domain" description="Cell morphogenesis central region" evidence="3">
    <location>
        <begin position="422"/>
        <end position="546"/>
    </location>
</feature>
<evidence type="ECO:0000259" key="1">
    <source>
        <dbReference type="Pfam" id="PF14222"/>
    </source>
</evidence>
<evidence type="ECO:0008006" key="6">
    <source>
        <dbReference type="Google" id="ProtNLM"/>
    </source>
</evidence>
<protein>
    <recommendedName>
        <fullName evidence="6">ARM repeat superfamily protein</fullName>
    </recommendedName>
</protein>
<gene>
    <name evidence="4" type="ORF">QJS10_CPB11g02260</name>
</gene>
<dbReference type="EMBL" id="JAUJYO010000011">
    <property type="protein sequence ID" value="KAK1304449.1"/>
    <property type="molecule type" value="Genomic_DNA"/>
</dbReference>
<dbReference type="InterPro" id="IPR025481">
    <property type="entry name" value="Cell_Morphogen_C"/>
</dbReference>
<dbReference type="InterPro" id="IPR025614">
    <property type="entry name" value="Cell_morpho_N"/>
</dbReference>
<sequence>MNAGSAAKLIVDALLQRFLPLARRRIETAQAQDGQYLRPSDPAYEQVLDSLAMVARHTPVPLLEALLRWRENESPKGANDASTYQRKDPRIFSSVTERFFMELNTRRIDTSVARSETLSIINGMRYLKLGDKNQRSMALDCLHRVVRFYLNVYADYQPRRHVWDYLDSVTSQLLAFLKKGLLTQDVQHDKLVEFCVTIAESNLDFSMSHMILELLKPDSPSEAKVIGLRALLAIVMSPTNRHPGQDIGHYIPKVKSAIESILRACHRIYSQALLTSSKAAIDVTKDKAQVSLFRSVLKCIPYLIDEVGRGDKITEIIPQHGISIDPGVREEAVQVLSRIVKHLPHRRFSVMRGMANFVLRLPDDFPLLIQTALGRLVELMRLWRGCLSDENLACDGQNLRQPGLGSDADDKLSLFHQSGEKIEFHASELDAVGLIFLSSVDVQIRHTALELLRCVRALRNDIQDLSQNEHPDHRSKDDIEPIFIIDVLEENGDDIVQTCYWDSGRPYDLRRESDPIPSEVSLQSILESPDKNRWARCLSELVKYAGGKAHQSQDAEAKLDQWLMYSMFACSCPPDNRDNGWVHKARELYHLIFFSLRSGSEAHTGLKPEVEFYEYSVTFDMGLTQQCKHNKLVLHAATIALGHSHLDVCEVMFIELAALVEEVSSETEAKPKWKNQKFRREEFRIHIANIYRAVAENVWPGMLSRKPVFRLHILKFIEETTRLVSSPSDSFQEMLPLRFALATVLRTLAPDFVEAKSDKFDPRFRRRLFDLLLSWCDETGSSWSQDTAGDYRREVERYKSSQHGRSKDSIDKLSFDKEVNEKVEAIQWSSMNAMASLLYGPCFDDNARKMSGRVISWINSLFTEPAPRGPYGCSPADPRTPSYSKYAGDGGRAIFGRDRQRGGHLQVSLAKTALKNLLQTNLDLFPACIDKCYSPDSAISDGYFSVVAEVYMRQEIPKCEVQWLLSLILYKVVDTSRQNRDDALQMLETLSIREWAEDTEGSGRYRAAVVGDLPDSYQQFQYKLSSKLAKDHPELSELLCEEIMQRQLDAVDIIAQHQVLTCMAPWFENLNFNRLRESGWSERLLKSLYYVTWKHGDQFPDEIEKLWSTIASKTDNIVPVVDFLITKGINDRDSSASAEMSEALVTYFTVAKRLSLYLARICPRWTIDHLVYELSQRMLEDSIEPDRPSVSKADSTSNIVLEFSQGPTTTQIAAVVENQPHMSPLLVRGSLDGPLRNASGNLSWRTSAVTGRSISGPLSPMPPDMNVVTTAGRSGQLLPSLINMSGPLMGVRSSTGSLRSRHVSRDSGDILMETPTSAEDVLHPMGGVTHGVNPSELQSALLKGQHQHQLSRADIALILLAEIAYENDEDFREHLPLLFHVVFVSMDTSEDVVLEHCQLLLVNLLYSLAGRHLELYGVENIDGENKQQVVSLIKYVQSKRGSLMWENEDPTLVRTELPSASLMSALVLSMVDAIFFQGDLRENWGAEALKWAMECTSKHLACRSHQIYRALRPTVANDSCVLLLRCLHRCLGNPAPAVLGFVMEILLTLQVMVENMEPEKVILYPQLFWGCVAIMHTDFVHVYCRVLELFAKVIDRLNFRDRTTENVLLSSMPRDEFDSGPDVSSSELQRTESRLGVAAPSVGKVPTFEGVQPLVLKGLMSSVSHGPSIELAITECRPVVSNLTATTIPKQCITD</sequence>
<dbReference type="InterPro" id="IPR039867">
    <property type="entry name" value="Furry/Tao3/Mor2"/>
</dbReference>
<proteinExistence type="predicted"/>
<comment type="caution">
    <text evidence="4">The sequence shown here is derived from an EMBL/GenBank/DDBJ whole genome shotgun (WGS) entry which is preliminary data.</text>
</comment>
<reference evidence="4" key="2">
    <citation type="submission" date="2023-06" db="EMBL/GenBank/DDBJ databases">
        <authorList>
            <person name="Ma L."/>
            <person name="Liu K.-W."/>
            <person name="Li Z."/>
            <person name="Hsiao Y.-Y."/>
            <person name="Qi Y."/>
            <person name="Fu T."/>
            <person name="Tang G."/>
            <person name="Zhang D."/>
            <person name="Sun W.-H."/>
            <person name="Liu D.-K."/>
            <person name="Li Y."/>
            <person name="Chen G.-Z."/>
            <person name="Liu X.-D."/>
            <person name="Liao X.-Y."/>
            <person name="Jiang Y.-T."/>
            <person name="Yu X."/>
            <person name="Hao Y."/>
            <person name="Huang J."/>
            <person name="Zhao X.-W."/>
            <person name="Ke S."/>
            <person name="Chen Y.-Y."/>
            <person name="Wu W.-L."/>
            <person name="Hsu J.-L."/>
            <person name="Lin Y.-F."/>
            <person name="Huang M.-D."/>
            <person name="Li C.-Y."/>
            <person name="Huang L."/>
            <person name="Wang Z.-W."/>
            <person name="Zhao X."/>
            <person name="Zhong W.-Y."/>
            <person name="Peng D.-H."/>
            <person name="Ahmad S."/>
            <person name="Lan S."/>
            <person name="Zhang J.-S."/>
            <person name="Tsai W.-C."/>
            <person name="Van De Peer Y."/>
            <person name="Liu Z.-J."/>
        </authorList>
    </citation>
    <scope>NUCLEOTIDE SEQUENCE</scope>
    <source>
        <strain evidence="4">CP</strain>
        <tissue evidence="4">Leaves</tissue>
    </source>
</reference>
<organism evidence="4 5">
    <name type="scientific">Acorus calamus</name>
    <name type="common">Sweet flag</name>
    <dbReference type="NCBI Taxonomy" id="4465"/>
    <lineage>
        <taxon>Eukaryota</taxon>
        <taxon>Viridiplantae</taxon>
        <taxon>Streptophyta</taxon>
        <taxon>Embryophyta</taxon>
        <taxon>Tracheophyta</taxon>
        <taxon>Spermatophyta</taxon>
        <taxon>Magnoliopsida</taxon>
        <taxon>Liliopsida</taxon>
        <taxon>Acoraceae</taxon>
        <taxon>Acorus</taxon>
    </lineage>
</organism>
<dbReference type="PANTHER" id="PTHR12295">
    <property type="entry name" value="FURRY-RELATED"/>
    <property type="match status" value="1"/>
</dbReference>
<evidence type="ECO:0000313" key="4">
    <source>
        <dbReference type="EMBL" id="KAK1304449.1"/>
    </source>
</evidence>
<feature type="domain" description="Cell morphogenesis protein C-terminal" evidence="2">
    <location>
        <begin position="1565"/>
        <end position="1671"/>
    </location>
</feature>
<dbReference type="GO" id="GO:0005938">
    <property type="term" value="C:cell cortex"/>
    <property type="evidence" value="ECO:0007669"/>
    <property type="project" value="TreeGrafter"/>
</dbReference>
<dbReference type="Proteomes" id="UP001180020">
    <property type="component" value="Unassembled WGS sequence"/>
</dbReference>
<dbReference type="InterPro" id="IPR029473">
    <property type="entry name" value="MOR2-PAG1_mid"/>
</dbReference>
<evidence type="ECO:0000259" key="3">
    <source>
        <dbReference type="Pfam" id="PF14228"/>
    </source>
</evidence>
<dbReference type="PANTHER" id="PTHR12295:SF30">
    <property type="entry name" value="PROTEIN FURRY"/>
    <property type="match status" value="1"/>
</dbReference>
<feature type="domain" description="Cell morphogenesis protein N-terminal" evidence="1">
    <location>
        <begin position="128"/>
        <end position="239"/>
    </location>
</feature>
<dbReference type="GO" id="GO:0000902">
    <property type="term" value="P:cell morphogenesis"/>
    <property type="evidence" value="ECO:0007669"/>
    <property type="project" value="InterPro"/>
</dbReference>
<feature type="domain" description="Cell morphogenesis protein N-terminal" evidence="1">
    <location>
        <begin position="244"/>
        <end position="383"/>
    </location>
</feature>
<evidence type="ECO:0000259" key="2">
    <source>
        <dbReference type="Pfam" id="PF14225"/>
    </source>
</evidence>
<reference evidence="4" key="1">
    <citation type="journal article" date="2023" name="Nat. Commun.">
        <title>Diploid and tetraploid genomes of Acorus and the evolution of monocots.</title>
        <authorList>
            <person name="Ma L."/>
            <person name="Liu K.W."/>
            <person name="Li Z."/>
            <person name="Hsiao Y.Y."/>
            <person name="Qi Y."/>
            <person name="Fu T."/>
            <person name="Tang G.D."/>
            <person name="Zhang D."/>
            <person name="Sun W.H."/>
            <person name="Liu D.K."/>
            <person name="Li Y."/>
            <person name="Chen G.Z."/>
            <person name="Liu X.D."/>
            <person name="Liao X.Y."/>
            <person name="Jiang Y.T."/>
            <person name="Yu X."/>
            <person name="Hao Y."/>
            <person name="Huang J."/>
            <person name="Zhao X.W."/>
            <person name="Ke S."/>
            <person name="Chen Y.Y."/>
            <person name="Wu W.L."/>
            <person name="Hsu J.L."/>
            <person name="Lin Y.F."/>
            <person name="Huang M.D."/>
            <person name="Li C.Y."/>
            <person name="Huang L."/>
            <person name="Wang Z.W."/>
            <person name="Zhao X."/>
            <person name="Zhong W.Y."/>
            <person name="Peng D.H."/>
            <person name="Ahmad S."/>
            <person name="Lan S."/>
            <person name="Zhang J.S."/>
            <person name="Tsai W.C."/>
            <person name="Van de Peer Y."/>
            <person name="Liu Z.J."/>
        </authorList>
    </citation>
    <scope>NUCLEOTIDE SEQUENCE</scope>
    <source>
        <strain evidence="4">CP</strain>
    </source>
</reference>
<feature type="domain" description="Cell morphogenesis central region" evidence="3">
    <location>
        <begin position="633"/>
        <end position="1540"/>
    </location>
</feature>